<feature type="region of interest" description="Disordered" evidence="8">
    <location>
        <begin position="1028"/>
        <end position="1063"/>
    </location>
</feature>
<keyword evidence="11" id="KW-1185">Reference proteome</keyword>
<dbReference type="Gene3D" id="1.20.1640.10">
    <property type="entry name" value="Multidrug efflux transporter AcrB transmembrane domain"/>
    <property type="match status" value="2"/>
</dbReference>
<sequence length="1063" mass="113243">MNFTALFIRRPVMTTLVMLGILVFGTMAYTRLAVSDLPNVDYPTITVSASLPGASPETMAAAVATPLEKQFTTIAGVDNMVSTSSLGATSITIQFSLKRSVDAAAQDVQSAISKTMRDLPPGIVAPSLQKTNPSDEPVLYFNLRSQTLPLSTLDEYGQTVLAQRISTISGVAQVMVYGSQKYAARIQLDPRALAARGIGLDEAAQAVAQGNANVPTGVLWGPNRAYTLRADGQLQNAAQFGELVVAYRNGAPVRIRDVGRVKDDVQSNRAAAWYNGTRSITLAIQKQPGTNTVAVAQAVKALLPTLRAQLPASVEIDTFFDRSAGIEESVQDVKFTLVLTIVLVVLVIFLFLRNVSATVIPSLALPMSLVGTFAVMWLLDFSLDNLSLMALTLAVGFVVDDAIVMLENIVRHVELGKTPMQAALDGAEEIGFTIISMTVSLTAVFIPLLFMSGIVGRLFHEFAVTIGIAILMSGFVSLTLTPMLCARFLKPGGHDAQARHNAVFDAFERGYEAVLGAYTRSLAWAMKHRRTVMVGSAATLVGTAVLFQAVPKGLFPTEDTGMLRLSTETAQGTSFESMVAHQKQVAEMARNEPGVAVALSNVGTGSGNSTGLPNQGRLTMRLTPRDTRGSVQEIAKSLGEKLTHIPGITAYMQIPPAINIGARPSKAPYQFTLQGADLPALYAAAQQMESAMKGMPALTSVSTDLQVKNPQASLAIDRDRAARLGVSVEQIEQALYYAYGSRQVSTIYTPNNQYWVIMELLPEFQTDLSALDLLHVRSRSGTLVPLASVTSRSETIGPQLVNHTGQVPSVTVSFDVRPGFALGDATAQVSAAARDIPDGIVTGFSGAAQVFQDTQRGLGLLFVVAIFVIYVVLGILYESFVHPLTILSGIPFAAFGAFLALLLTGTELTVYAWVGVILLVGLVKKNAIMMIDFAQELEKREGRRAFDAIVEACQVRFRPIMMTTMAALVGTMPIALGHGAGAESRRPLGIAVVGGLAFSQLITLYVTPVVYTYLDELVARLRRGRTGSGEGAAVAPAPSTPVAPPATQPVAASVMASAPHPSR</sequence>
<dbReference type="EMBL" id="BRXS01000003">
    <property type="protein sequence ID" value="GLC25375.1"/>
    <property type="molecule type" value="Genomic_DNA"/>
</dbReference>
<protein>
    <submittedName>
        <fullName evidence="10">Multidrug transporter</fullName>
    </submittedName>
</protein>
<comment type="caution">
    <text evidence="10">The sequence shown here is derived from an EMBL/GenBank/DDBJ whole genome shotgun (WGS) entry which is preliminary data.</text>
</comment>
<dbReference type="Gene3D" id="3.30.2090.10">
    <property type="entry name" value="Multidrug efflux transporter AcrB TolC docking domain, DN and DC subdomains"/>
    <property type="match status" value="2"/>
</dbReference>
<evidence type="ECO:0000256" key="4">
    <source>
        <dbReference type="ARBA" id="ARBA00022519"/>
    </source>
</evidence>
<feature type="transmembrane region" description="Helical" evidence="9">
    <location>
        <begin position="988"/>
        <end position="1014"/>
    </location>
</feature>
<evidence type="ECO:0000256" key="6">
    <source>
        <dbReference type="ARBA" id="ARBA00022989"/>
    </source>
</evidence>
<keyword evidence="7 9" id="KW-0472">Membrane</keyword>
<feature type="transmembrane region" description="Helical" evidence="9">
    <location>
        <begin position="359"/>
        <end position="379"/>
    </location>
</feature>
<dbReference type="PRINTS" id="PR00702">
    <property type="entry name" value="ACRIFLAVINRP"/>
</dbReference>
<feature type="transmembrane region" description="Helical" evidence="9">
    <location>
        <begin position="385"/>
        <end position="410"/>
    </location>
</feature>
<comment type="subcellular location">
    <subcellularLocation>
        <location evidence="1">Cell inner membrane</location>
        <topology evidence="1">Multi-pass membrane protein</topology>
    </subcellularLocation>
</comment>
<dbReference type="PANTHER" id="PTHR32063:SF21">
    <property type="entry name" value="MULTIDRUG RESISTANCE PROTEIN MDTB"/>
    <property type="match status" value="1"/>
</dbReference>
<name>A0AA37V0Z7_9BACT</name>
<gene>
    <name evidence="10" type="ORF">rosag_18880</name>
</gene>
<dbReference type="InterPro" id="IPR001036">
    <property type="entry name" value="Acrflvin-R"/>
</dbReference>
<dbReference type="SUPFAM" id="SSF82714">
    <property type="entry name" value="Multidrug efflux transporter AcrB TolC docking domain, DN and DC subdomains"/>
    <property type="match status" value="2"/>
</dbReference>
<dbReference type="RefSeq" id="WP_284349830.1">
    <property type="nucleotide sequence ID" value="NZ_BRXS01000003.1"/>
</dbReference>
<dbReference type="PANTHER" id="PTHR32063">
    <property type="match status" value="1"/>
</dbReference>
<dbReference type="SUPFAM" id="SSF82693">
    <property type="entry name" value="Multidrug efflux transporter AcrB pore domain, PN1, PN2, PC1 and PC2 subdomains"/>
    <property type="match status" value="4"/>
</dbReference>
<dbReference type="Pfam" id="PF00873">
    <property type="entry name" value="ACR_tran"/>
    <property type="match status" value="1"/>
</dbReference>
<feature type="transmembrane region" description="Helical" evidence="9">
    <location>
        <begin position="12"/>
        <end position="30"/>
    </location>
</feature>
<feature type="transmembrane region" description="Helical" evidence="9">
    <location>
        <begin position="955"/>
        <end position="976"/>
    </location>
</feature>
<reference evidence="10" key="1">
    <citation type="submission" date="2022-08" db="EMBL/GenBank/DDBJ databases">
        <title>Draft genome sequencing of Roseisolibacter agri AW1220.</title>
        <authorList>
            <person name="Tobiishi Y."/>
            <person name="Tonouchi A."/>
        </authorList>
    </citation>
    <scope>NUCLEOTIDE SEQUENCE</scope>
    <source>
        <strain evidence="10">AW1220</strain>
    </source>
</reference>
<dbReference type="FunFam" id="3.30.70.1430:FF:000001">
    <property type="entry name" value="Efflux pump membrane transporter"/>
    <property type="match status" value="1"/>
</dbReference>
<keyword evidence="2" id="KW-0813">Transport</keyword>
<dbReference type="FunFam" id="1.20.1640.10:FF:000001">
    <property type="entry name" value="Efflux pump membrane transporter"/>
    <property type="match status" value="1"/>
</dbReference>
<evidence type="ECO:0000256" key="3">
    <source>
        <dbReference type="ARBA" id="ARBA00022475"/>
    </source>
</evidence>
<feature type="transmembrane region" description="Helical" evidence="9">
    <location>
        <begin position="430"/>
        <end position="450"/>
    </location>
</feature>
<keyword evidence="6 9" id="KW-1133">Transmembrane helix</keyword>
<proteinExistence type="predicted"/>
<feature type="transmembrane region" description="Helical" evidence="9">
    <location>
        <begin position="858"/>
        <end position="877"/>
    </location>
</feature>
<evidence type="ECO:0000313" key="10">
    <source>
        <dbReference type="EMBL" id="GLC25375.1"/>
    </source>
</evidence>
<keyword evidence="5 9" id="KW-0812">Transmembrane</keyword>
<keyword evidence="3" id="KW-1003">Cell membrane</keyword>
<dbReference type="Proteomes" id="UP001161325">
    <property type="component" value="Unassembled WGS sequence"/>
</dbReference>
<feature type="transmembrane region" description="Helical" evidence="9">
    <location>
        <begin position="910"/>
        <end position="934"/>
    </location>
</feature>
<organism evidence="10 11">
    <name type="scientific">Roseisolibacter agri</name>
    <dbReference type="NCBI Taxonomy" id="2014610"/>
    <lineage>
        <taxon>Bacteria</taxon>
        <taxon>Pseudomonadati</taxon>
        <taxon>Gemmatimonadota</taxon>
        <taxon>Gemmatimonadia</taxon>
        <taxon>Gemmatimonadales</taxon>
        <taxon>Gemmatimonadaceae</taxon>
        <taxon>Roseisolibacter</taxon>
    </lineage>
</organism>
<feature type="transmembrane region" description="Helical" evidence="9">
    <location>
        <begin position="462"/>
        <end position="480"/>
    </location>
</feature>
<evidence type="ECO:0000256" key="2">
    <source>
        <dbReference type="ARBA" id="ARBA00022448"/>
    </source>
</evidence>
<evidence type="ECO:0000256" key="8">
    <source>
        <dbReference type="SAM" id="MobiDB-lite"/>
    </source>
</evidence>
<dbReference type="GO" id="GO:0042910">
    <property type="term" value="F:xenobiotic transmembrane transporter activity"/>
    <property type="evidence" value="ECO:0007669"/>
    <property type="project" value="TreeGrafter"/>
</dbReference>
<dbReference type="Gene3D" id="3.30.70.1440">
    <property type="entry name" value="Multidrug efflux transporter AcrB pore domain"/>
    <property type="match status" value="1"/>
</dbReference>
<feature type="transmembrane region" description="Helical" evidence="9">
    <location>
        <begin position="335"/>
        <end position="352"/>
    </location>
</feature>
<evidence type="ECO:0000256" key="1">
    <source>
        <dbReference type="ARBA" id="ARBA00004429"/>
    </source>
</evidence>
<evidence type="ECO:0000256" key="5">
    <source>
        <dbReference type="ARBA" id="ARBA00022692"/>
    </source>
</evidence>
<evidence type="ECO:0000256" key="9">
    <source>
        <dbReference type="SAM" id="Phobius"/>
    </source>
</evidence>
<evidence type="ECO:0000256" key="7">
    <source>
        <dbReference type="ARBA" id="ARBA00023136"/>
    </source>
</evidence>
<dbReference type="InterPro" id="IPR027463">
    <property type="entry name" value="AcrB_DN_DC_subdom"/>
</dbReference>
<accession>A0AA37V0Z7</accession>
<dbReference type="GO" id="GO:0005886">
    <property type="term" value="C:plasma membrane"/>
    <property type="evidence" value="ECO:0007669"/>
    <property type="project" value="UniProtKB-SubCell"/>
</dbReference>
<dbReference type="SUPFAM" id="SSF82866">
    <property type="entry name" value="Multidrug efflux transporter AcrB transmembrane domain"/>
    <property type="match status" value="2"/>
</dbReference>
<feature type="compositionally biased region" description="Pro residues" evidence="8">
    <location>
        <begin position="1038"/>
        <end position="1047"/>
    </location>
</feature>
<dbReference type="Gene3D" id="3.30.70.1430">
    <property type="entry name" value="Multidrug efflux transporter AcrB pore domain"/>
    <property type="match status" value="2"/>
</dbReference>
<evidence type="ECO:0000313" key="11">
    <source>
        <dbReference type="Proteomes" id="UP001161325"/>
    </source>
</evidence>
<keyword evidence="4" id="KW-0997">Cell inner membrane</keyword>
<dbReference type="Gene3D" id="3.30.70.1320">
    <property type="entry name" value="Multidrug efflux transporter AcrB pore domain like"/>
    <property type="match status" value="1"/>
</dbReference>
<dbReference type="AlphaFoldDB" id="A0AA37V0Z7"/>